<organism evidence="2 3">
    <name type="scientific">Heyndrickxia camelliae</name>
    <dbReference type="NCBI Taxonomy" id="1707093"/>
    <lineage>
        <taxon>Bacteria</taxon>
        <taxon>Bacillati</taxon>
        <taxon>Bacillota</taxon>
        <taxon>Bacilli</taxon>
        <taxon>Bacillales</taxon>
        <taxon>Bacillaceae</taxon>
        <taxon>Heyndrickxia</taxon>
    </lineage>
</organism>
<dbReference type="SUPFAM" id="SSF56281">
    <property type="entry name" value="Metallo-hydrolase/oxidoreductase"/>
    <property type="match status" value="1"/>
</dbReference>
<accession>A0A2N3LHP6</accession>
<protein>
    <submittedName>
        <fullName evidence="2">Zn-dependent hydrolase</fullName>
    </submittedName>
</protein>
<dbReference type="PANTHER" id="PTHR42951:SF4">
    <property type="entry name" value="ACYL-COENZYME A THIOESTERASE MBLAC2"/>
    <property type="match status" value="1"/>
</dbReference>
<dbReference type="InterPro" id="IPR036866">
    <property type="entry name" value="RibonucZ/Hydroxyglut_hydro"/>
</dbReference>
<dbReference type="EMBL" id="PIQO01000013">
    <property type="protein sequence ID" value="PKR84089.1"/>
    <property type="molecule type" value="Genomic_DNA"/>
</dbReference>
<name>A0A2N3LHP6_9BACI</name>
<evidence type="ECO:0000259" key="1">
    <source>
        <dbReference type="SMART" id="SM00849"/>
    </source>
</evidence>
<keyword evidence="2" id="KW-0378">Hydrolase</keyword>
<reference evidence="2 3" key="1">
    <citation type="submission" date="2017-11" db="EMBL/GenBank/DDBJ databases">
        <title>Bacillus camelliae sp. nov., isolated from pu'er tea.</title>
        <authorList>
            <person name="Niu L."/>
        </authorList>
    </citation>
    <scope>NUCLEOTIDE SEQUENCE [LARGE SCALE GENOMIC DNA]</scope>
    <source>
        <strain evidence="2 3">7578-1</strain>
    </source>
</reference>
<dbReference type="Gene3D" id="3.60.15.10">
    <property type="entry name" value="Ribonuclease Z/Hydroxyacylglutathione hydrolase-like"/>
    <property type="match status" value="1"/>
</dbReference>
<dbReference type="InterPro" id="IPR050855">
    <property type="entry name" value="NDM-1-like"/>
</dbReference>
<feature type="domain" description="Metallo-beta-lactamase" evidence="1">
    <location>
        <begin position="23"/>
        <end position="221"/>
    </location>
</feature>
<proteinExistence type="predicted"/>
<evidence type="ECO:0000313" key="2">
    <source>
        <dbReference type="EMBL" id="PKR84089.1"/>
    </source>
</evidence>
<dbReference type="GO" id="GO:0016787">
    <property type="term" value="F:hydrolase activity"/>
    <property type="evidence" value="ECO:0007669"/>
    <property type="project" value="UniProtKB-KW"/>
</dbReference>
<comment type="caution">
    <text evidence="2">The sequence shown here is derived from an EMBL/GenBank/DDBJ whole genome shotgun (WGS) entry which is preliminary data.</text>
</comment>
<dbReference type="RefSeq" id="WP_101355282.1">
    <property type="nucleotide sequence ID" value="NZ_PIQO01000013.1"/>
</dbReference>
<dbReference type="OrthoDB" id="420651at2"/>
<dbReference type="AlphaFoldDB" id="A0A2N3LHP6"/>
<evidence type="ECO:0000313" key="3">
    <source>
        <dbReference type="Proteomes" id="UP000233440"/>
    </source>
</evidence>
<dbReference type="Pfam" id="PF00753">
    <property type="entry name" value="Lactamase_B"/>
    <property type="match status" value="1"/>
</dbReference>
<dbReference type="SMART" id="SM00849">
    <property type="entry name" value="Lactamase_B"/>
    <property type="match status" value="1"/>
</dbReference>
<sequence length="283" mass="32598">MQKLQQISSRIVYMPPYSETDRPVLMAVKGDEKTLVVDSGNSSSHAKLFLDQLQEYDMRGDWLVLTHWHWDHVFGMSEMHMPKICHDETYNKIKELQTLSWEDSELDQRVLEGTEIPFCADAMKKELGNQRDIVLPIPDLTFHQRMTVHLGGVTCIIEHVGGDHALDSSILYIPEEEVLFLGDCLYANLYAEKWNYTIEKTLQLVSRLEKYADAKVIFLSHHDAPLTKKEFQSQLQFLRNTALLTGKFNGNGEAIAKEMSIQLQRSLDEEEIETIGFFVNGYK</sequence>
<gene>
    <name evidence="2" type="ORF">CWO92_16390</name>
</gene>
<keyword evidence="3" id="KW-1185">Reference proteome</keyword>
<dbReference type="InterPro" id="IPR001279">
    <property type="entry name" value="Metallo-B-lactamas"/>
</dbReference>
<dbReference type="PANTHER" id="PTHR42951">
    <property type="entry name" value="METALLO-BETA-LACTAMASE DOMAIN-CONTAINING"/>
    <property type="match status" value="1"/>
</dbReference>
<dbReference type="Proteomes" id="UP000233440">
    <property type="component" value="Unassembled WGS sequence"/>
</dbReference>